<feature type="compositionally biased region" description="Low complexity" evidence="1">
    <location>
        <begin position="327"/>
        <end position="339"/>
    </location>
</feature>
<feature type="compositionally biased region" description="Basic and acidic residues" evidence="1">
    <location>
        <begin position="274"/>
        <end position="290"/>
    </location>
</feature>
<keyword evidence="3" id="KW-1185">Reference proteome</keyword>
<sequence>MPRRIDDSEDEASELDEQDLIERSETFKPDGKPVRFFIQVGGPQGVTQVRAERLQRAITNHGGEVTPNHEKANTVIVKNQRAVDKRREYYNGYMNNIYVEPPRFIHERIILGTYAHVQRPFKKMPGRPIGSRGERFTNEDKRHLIEYIAIKIPKAEDGGRSGDTIYKRLEQLGRDDDTGQYTWVKKHPWSSWQNHYKKNREYFDSKIQAFVDRHPDLIHSKARYERSNQVNRRRFIDVDVEDVPFELGPEEDAGDVHRESPPRREEEEEEEVEQNERVNHSWDIDDHVRPGEGLPIPRPREQPRNATPGPSRPRTQVPQGSQATLVATQQPTQAQSQAPKSTMPRSGPDNARPPNNETNTLPETRAREEEEEEVEEAEELDELANDVREDDGPEVIHPFEVDTDEEKPTVETPIPTPQRAPRQQDGHSSDDERADSQLFGKAQKPRRTQTTVPTPHQPGTVPSGFVQRRARTASQQPPGPPPNAVPGSSRARPPASLSKAIIKNLQPGLRRFEKGRLVELPAREESSSSESTVDINTIPVIGTRAAVLVHRTSKTPNRVSPYSPPKGTRAERYPPKSNP</sequence>
<evidence type="ECO:0000313" key="3">
    <source>
        <dbReference type="Proteomes" id="UP001212997"/>
    </source>
</evidence>
<name>A0AAD5YC18_9APHY</name>
<comment type="caution">
    <text evidence="2">The sequence shown here is derived from an EMBL/GenBank/DDBJ whole genome shotgun (WGS) entry which is preliminary data.</text>
</comment>
<evidence type="ECO:0008006" key="4">
    <source>
        <dbReference type="Google" id="ProtNLM"/>
    </source>
</evidence>
<dbReference type="CDD" id="cd11655">
    <property type="entry name" value="rap1_myb-like"/>
    <property type="match status" value="1"/>
</dbReference>
<dbReference type="EMBL" id="JANAWD010000378">
    <property type="protein sequence ID" value="KAJ3480392.1"/>
    <property type="molecule type" value="Genomic_DNA"/>
</dbReference>
<dbReference type="Gene3D" id="1.10.10.60">
    <property type="entry name" value="Homeodomain-like"/>
    <property type="match status" value="1"/>
</dbReference>
<organism evidence="2 3">
    <name type="scientific">Meripilus lineatus</name>
    <dbReference type="NCBI Taxonomy" id="2056292"/>
    <lineage>
        <taxon>Eukaryota</taxon>
        <taxon>Fungi</taxon>
        <taxon>Dikarya</taxon>
        <taxon>Basidiomycota</taxon>
        <taxon>Agaricomycotina</taxon>
        <taxon>Agaricomycetes</taxon>
        <taxon>Polyporales</taxon>
        <taxon>Meripilaceae</taxon>
        <taxon>Meripilus</taxon>
    </lineage>
</organism>
<feature type="compositionally biased region" description="Polar residues" evidence="1">
    <location>
        <begin position="353"/>
        <end position="362"/>
    </location>
</feature>
<feature type="compositionally biased region" description="Polar residues" evidence="1">
    <location>
        <begin position="313"/>
        <end position="326"/>
    </location>
</feature>
<dbReference type="AlphaFoldDB" id="A0AAD5YC18"/>
<feature type="compositionally biased region" description="Basic and acidic residues" evidence="1">
    <location>
        <begin position="422"/>
        <end position="435"/>
    </location>
</feature>
<feature type="compositionally biased region" description="Acidic residues" evidence="1">
    <location>
        <begin position="369"/>
        <end position="393"/>
    </location>
</feature>
<protein>
    <recommendedName>
        <fullName evidence="4">DNA-binding protein RAP1</fullName>
    </recommendedName>
</protein>
<evidence type="ECO:0000256" key="1">
    <source>
        <dbReference type="SAM" id="MobiDB-lite"/>
    </source>
</evidence>
<accession>A0AAD5YC18</accession>
<dbReference type="Proteomes" id="UP001212997">
    <property type="component" value="Unassembled WGS sequence"/>
</dbReference>
<reference evidence="2" key="1">
    <citation type="submission" date="2022-07" db="EMBL/GenBank/DDBJ databases">
        <title>Genome Sequence of Physisporinus lineatus.</title>
        <authorList>
            <person name="Buettner E."/>
        </authorList>
    </citation>
    <scope>NUCLEOTIDE SEQUENCE</scope>
    <source>
        <strain evidence="2">VT162</strain>
    </source>
</reference>
<evidence type="ECO:0000313" key="2">
    <source>
        <dbReference type="EMBL" id="KAJ3480392.1"/>
    </source>
</evidence>
<feature type="region of interest" description="Disordered" evidence="1">
    <location>
        <begin position="1"/>
        <end position="21"/>
    </location>
</feature>
<feature type="region of interest" description="Disordered" evidence="1">
    <location>
        <begin position="549"/>
        <end position="579"/>
    </location>
</feature>
<feature type="compositionally biased region" description="Basic and acidic residues" evidence="1">
    <location>
        <begin position="254"/>
        <end position="265"/>
    </location>
</feature>
<feature type="region of interest" description="Disordered" evidence="1">
    <location>
        <begin position="244"/>
        <end position="499"/>
    </location>
</feature>
<feature type="compositionally biased region" description="Basic and acidic residues" evidence="1">
    <location>
        <begin position="568"/>
        <end position="579"/>
    </location>
</feature>
<proteinExistence type="predicted"/>
<feature type="compositionally biased region" description="Acidic residues" evidence="1">
    <location>
        <begin position="244"/>
        <end position="253"/>
    </location>
</feature>
<gene>
    <name evidence="2" type="ORF">NLI96_g8390</name>
</gene>
<feature type="compositionally biased region" description="Acidic residues" evidence="1">
    <location>
        <begin position="7"/>
        <end position="19"/>
    </location>
</feature>